<dbReference type="SMART" id="SM00257">
    <property type="entry name" value="LysM"/>
    <property type="match status" value="1"/>
</dbReference>
<proteinExistence type="predicted"/>
<feature type="domain" description="LysM" evidence="1">
    <location>
        <begin position="34"/>
        <end position="78"/>
    </location>
</feature>
<dbReference type="EC" id="3.5.1.28" evidence="2"/>
<accession>A0A840QV10</accession>
<evidence type="ECO:0000313" key="3">
    <source>
        <dbReference type="Proteomes" id="UP000551878"/>
    </source>
</evidence>
<keyword evidence="3" id="KW-1185">Reference proteome</keyword>
<dbReference type="GO" id="GO:0008745">
    <property type="term" value="F:N-acetylmuramoyl-L-alanine amidase activity"/>
    <property type="evidence" value="ECO:0007669"/>
    <property type="project" value="UniProtKB-EC"/>
</dbReference>
<dbReference type="InterPro" id="IPR011105">
    <property type="entry name" value="Cell_wall_hydrolase_SleB"/>
</dbReference>
<dbReference type="Pfam" id="PF01476">
    <property type="entry name" value="LysM"/>
    <property type="match status" value="1"/>
</dbReference>
<sequence>MKKFIGAFMTVILGLGIYAGTAGAYEYFDEPPFDKYLVSEGDTLSYIGERYSVDLDDLYRFNPHIEEEGLIAGSTINLVEDTESTERTTLSDSERDLLERLVQAEAKGENYEGKVAVAEVVFNRVDSSEFPDSVYGVIMEEGQFEPVTTGTINNSPDSEAVEAVQEALEGTNLVNSALFFWNPTTATSRWLEDKTVVTQIDNHEFLV</sequence>
<dbReference type="PROSITE" id="PS51782">
    <property type="entry name" value="LYSM"/>
    <property type="match status" value="1"/>
</dbReference>
<dbReference type="Gene3D" id="3.10.350.10">
    <property type="entry name" value="LysM domain"/>
    <property type="match status" value="1"/>
</dbReference>
<evidence type="ECO:0000313" key="2">
    <source>
        <dbReference type="EMBL" id="MBB5175108.1"/>
    </source>
</evidence>
<dbReference type="RefSeq" id="WP_184665507.1">
    <property type="nucleotide sequence ID" value="NZ_JACHHB010000026.1"/>
</dbReference>
<dbReference type="Pfam" id="PF07486">
    <property type="entry name" value="Hydrolase_2"/>
    <property type="match status" value="1"/>
</dbReference>
<dbReference type="Gene3D" id="6.20.240.60">
    <property type="match status" value="1"/>
</dbReference>
<gene>
    <name evidence="2" type="ORF">HNQ41_003338</name>
</gene>
<dbReference type="SUPFAM" id="SSF54106">
    <property type="entry name" value="LysM domain"/>
    <property type="match status" value="1"/>
</dbReference>
<dbReference type="CDD" id="cd00118">
    <property type="entry name" value="LysM"/>
    <property type="match status" value="1"/>
</dbReference>
<dbReference type="EMBL" id="JACHHB010000026">
    <property type="protein sequence ID" value="MBB5175108.1"/>
    <property type="molecule type" value="Genomic_DNA"/>
</dbReference>
<organism evidence="2 3">
    <name type="scientific">Texcoconibacillus texcoconensis</name>
    <dbReference type="NCBI Taxonomy" id="1095777"/>
    <lineage>
        <taxon>Bacteria</taxon>
        <taxon>Bacillati</taxon>
        <taxon>Bacillota</taxon>
        <taxon>Bacilli</taxon>
        <taxon>Bacillales</taxon>
        <taxon>Bacillaceae</taxon>
        <taxon>Texcoconibacillus</taxon>
    </lineage>
</organism>
<dbReference type="Proteomes" id="UP000551878">
    <property type="component" value="Unassembled WGS sequence"/>
</dbReference>
<comment type="caution">
    <text evidence="2">The sequence shown here is derived from an EMBL/GenBank/DDBJ whole genome shotgun (WGS) entry which is preliminary data.</text>
</comment>
<dbReference type="Gene3D" id="1.10.10.2520">
    <property type="entry name" value="Cell wall hydrolase SleB, domain 1"/>
    <property type="match status" value="1"/>
</dbReference>
<dbReference type="AlphaFoldDB" id="A0A840QV10"/>
<dbReference type="InterPro" id="IPR042047">
    <property type="entry name" value="SleB_dom1"/>
</dbReference>
<reference evidence="2 3" key="1">
    <citation type="submission" date="2020-08" db="EMBL/GenBank/DDBJ databases">
        <title>Genomic Encyclopedia of Type Strains, Phase IV (KMG-IV): sequencing the most valuable type-strain genomes for metagenomic binning, comparative biology and taxonomic classification.</title>
        <authorList>
            <person name="Goeker M."/>
        </authorList>
    </citation>
    <scope>NUCLEOTIDE SEQUENCE [LARGE SCALE GENOMIC DNA]</scope>
    <source>
        <strain evidence="2 3">DSM 24696</strain>
    </source>
</reference>
<keyword evidence="2" id="KW-0378">Hydrolase</keyword>
<protein>
    <submittedName>
        <fullName evidence="2">N-acetylmuramoyl-L-alanine amidase</fullName>
        <ecNumber evidence="2">3.5.1.28</ecNumber>
    </submittedName>
</protein>
<dbReference type="InterPro" id="IPR018392">
    <property type="entry name" value="LysM"/>
</dbReference>
<evidence type="ECO:0000259" key="1">
    <source>
        <dbReference type="PROSITE" id="PS51782"/>
    </source>
</evidence>
<name>A0A840QV10_9BACI</name>
<dbReference type="InterPro" id="IPR036779">
    <property type="entry name" value="LysM_dom_sf"/>
</dbReference>